<evidence type="ECO:0000313" key="2">
    <source>
        <dbReference type="Proteomes" id="UP000265520"/>
    </source>
</evidence>
<gene>
    <name evidence="1" type="ORF">A2U01_0001216</name>
</gene>
<reference evidence="1 2" key="1">
    <citation type="journal article" date="2018" name="Front. Plant Sci.">
        <title>Red Clover (Trifolium pratense) and Zigzag Clover (T. medium) - A Picture of Genomic Similarities and Differences.</title>
        <authorList>
            <person name="Dluhosova J."/>
            <person name="Istvanek J."/>
            <person name="Nedelnik J."/>
            <person name="Repkova J."/>
        </authorList>
    </citation>
    <scope>NUCLEOTIDE SEQUENCE [LARGE SCALE GENOMIC DNA]</scope>
    <source>
        <strain evidence="2">cv. 10/8</strain>
        <tissue evidence="1">Leaf</tissue>
    </source>
</reference>
<evidence type="ECO:0000313" key="1">
    <source>
        <dbReference type="EMBL" id="MCH80448.1"/>
    </source>
</evidence>
<sequence>MVRPVDSFFPLCGSPRFDALVLAVGERFLGVEHYGGMEMEDGHACCGMTLLEVETCVDDGFNFLVFVIAVFYDGLELVLVRLDGKEFRSPSFR</sequence>
<dbReference type="Proteomes" id="UP000265520">
    <property type="component" value="Unassembled WGS sequence"/>
</dbReference>
<protein>
    <submittedName>
        <fullName evidence="1">Uncharacterized protein</fullName>
    </submittedName>
</protein>
<dbReference type="EMBL" id="LXQA010001065">
    <property type="protein sequence ID" value="MCH80448.1"/>
    <property type="molecule type" value="Genomic_DNA"/>
</dbReference>
<dbReference type="AlphaFoldDB" id="A0A392M0D7"/>
<organism evidence="1 2">
    <name type="scientific">Trifolium medium</name>
    <dbReference type="NCBI Taxonomy" id="97028"/>
    <lineage>
        <taxon>Eukaryota</taxon>
        <taxon>Viridiplantae</taxon>
        <taxon>Streptophyta</taxon>
        <taxon>Embryophyta</taxon>
        <taxon>Tracheophyta</taxon>
        <taxon>Spermatophyta</taxon>
        <taxon>Magnoliopsida</taxon>
        <taxon>eudicotyledons</taxon>
        <taxon>Gunneridae</taxon>
        <taxon>Pentapetalae</taxon>
        <taxon>rosids</taxon>
        <taxon>fabids</taxon>
        <taxon>Fabales</taxon>
        <taxon>Fabaceae</taxon>
        <taxon>Papilionoideae</taxon>
        <taxon>50 kb inversion clade</taxon>
        <taxon>NPAAA clade</taxon>
        <taxon>Hologalegina</taxon>
        <taxon>IRL clade</taxon>
        <taxon>Trifolieae</taxon>
        <taxon>Trifolium</taxon>
    </lineage>
</organism>
<comment type="caution">
    <text evidence="1">The sequence shown here is derived from an EMBL/GenBank/DDBJ whole genome shotgun (WGS) entry which is preliminary data.</text>
</comment>
<proteinExistence type="predicted"/>
<accession>A0A392M0D7</accession>
<keyword evidence="2" id="KW-1185">Reference proteome</keyword>
<name>A0A392M0D7_9FABA</name>